<keyword evidence="2" id="KW-1185">Reference proteome</keyword>
<dbReference type="AlphaFoldDB" id="A0A840QTN4"/>
<sequence length="63" mass="7342">MRGPTDGRKAKMDVLYQRMDQLMSTLEEMDPEKAGVEDIDRLIDMLDDLEKKCQQLRQQQGEA</sequence>
<name>A0A840QTN4_9BACI</name>
<dbReference type="EMBL" id="JACHHB010000015">
    <property type="protein sequence ID" value="MBB5174659.1"/>
    <property type="molecule type" value="Genomic_DNA"/>
</dbReference>
<reference evidence="1 2" key="1">
    <citation type="submission" date="2020-08" db="EMBL/GenBank/DDBJ databases">
        <title>Genomic Encyclopedia of Type Strains, Phase IV (KMG-IV): sequencing the most valuable type-strain genomes for metagenomic binning, comparative biology and taxonomic classification.</title>
        <authorList>
            <person name="Goeker M."/>
        </authorList>
    </citation>
    <scope>NUCLEOTIDE SEQUENCE [LARGE SCALE GENOMIC DNA]</scope>
    <source>
        <strain evidence="1 2">DSM 24696</strain>
    </source>
</reference>
<gene>
    <name evidence="1" type="ORF">HNQ41_002876</name>
</gene>
<dbReference type="Proteomes" id="UP000551878">
    <property type="component" value="Unassembled WGS sequence"/>
</dbReference>
<proteinExistence type="predicted"/>
<accession>A0A840QTN4</accession>
<dbReference type="NCBIfam" id="NF040878">
    <property type="entry name" value="SE1561_fam"/>
    <property type="match status" value="1"/>
</dbReference>
<dbReference type="RefSeq" id="WP_184665071.1">
    <property type="nucleotide sequence ID" value="NZ_JACHHB010000015.1"/>
</dbReference>
<comment type="caution">
    <text evidence="1">The sequence shown here is derived from an EMBL/GenBank/DDBJ whole genome shotgun (WGS) entry which is preliminary data.</text>
</comment>
<evidence type="ECO:0000313" key="2">
    <source>
        <dbReference type="Proteomes" id="UP000551878"/>
    </source>
</evidence>
<dbReference type="InterPro" id="IPR047670">
    <property type="entry name" value="YfjT-like"/>
</dbReference>
<organism evidence="1 2">
    <name type="scientific">Texcoconibacillus texcoconensis</name>
    <dbReference type="NCBI Taxonomy" id="1095777"/>
    <lineage>
        <taxon>Bacteria</taxon>
        <taxon>Bacillati</taxon>
        <taxon>Bacillota</taxon>
        <taxon>Bacilli</taxon>
        <taxon>Bacillales</taxon>
        <taxon>Bacillaceae</taxon>
        <taxon>Texcoconibacillus</taxon>
    </lineage>
</organism>
<protein>
    <submittedName>
        <fullName evidence="1">Uncharacterized protein</fullName>
    </submittedName>
</protein>
<evidence type="ECO:0000313" key="1">
    <source>
        <dbReference type="EMBL" id="MBB5174659.1"/>
    </source>
</evidence>